<gene>
    <name evidence="3" type="ORF">Bhyg_06488</name>
</gene>
<evidence type="ECO:0000256" key="2">
    <source>
        <dbReference type="ARBA" id="ARBA00023172"/>
    </source>
</evidence>
<dbReference type="AlphaFoldDB" id="A0A9Q0S1Y4"/>
<evidence type="ECO:0008006" key="5">
    <source>
        <dbReference type="Google" id="ProtNLM"/>
    </source>
</evidence>
<organism evidence="3 4">
    <name type="scientific">Pseudolycoriella hygida</name>
    <dbReference type="NCBI Taxonomy" id="35572"/>
    <lineage>
        <taxon>Eukaryota</taxon>
        <taxon>Metazoa</taxon>
        <taxon>Ecdysozoa</taxon>
        <taxon>Arthropoda</taxon>
        <taxon>Hexapoda</taxon>
        <taxon>Insecta</taxon>
        <taxon>Pterygota</taxon>
        <taxon>Neoptera</taxon>
        <taxon>Endopterygota</taxon>
        <taxon>Diptera</taxon>
        <taxon>Nematocera</taxon>
        <taxon>Sciaroidea</taxon>
        <taxon>Sciaridae</taxon>
        <taxon>Pseudolycoriella</taxon>
    </lineage>
</organism>
<protein>
    <recommendedName>
        <fullName evidence="5">Tyr recombinase domain-containing protein</fullName>
    </recommendedName>
</protein>
<dbReference type="Proteomes" id="UP001151699">
    <property type="component" value="Chromosome B"/>
</dbReference>
<dbReference type="PANTHER" id="PTHR30349">
    <property type="entry name" value="PHAGE INTEGRASE-RELATED"/>
    <property type="match status" value="1"/>
</dbReference>
<reference evidence="3" key="1">
    <citation type="submission" date="2022-07" db="EMBL/GenBank/DDBJ databases">
        <authorList>
            <person name="Trinca V."/>
            <person name="Uliana J.V.C."/>
            <person name="Torres T.T."/>
            <person name="Ward R.J."/>
            <person name="Monesi N."/>
        </authorList>
    </citation>
    <scope>NUCLEOTIDE SEQUENCE</scope>
    <source>
        <strain evidence="3">HSMRA1968</strain>
        <tissue evidence="3">Whole embryos</tissue>
    </source>
</reference>
<dbReference type="InterPro" id="IPR011010">
    <property type="entry name" value="DNA_brk_join_enz"/>
</dbReference>
<dbReference type="InterPro" id="IPR013762">
    <property type="entry name" value="Integrase-like_cat_sf"/>
</dbReference>
<sequence>MSLNDIEYIESGIKITISKGKTRVIRQFLIEHDNDLEVNMIDTVKKYIALRPKDTPTSRFFIGYRNGKCTRQPIGINTIAKYPERIAIFLQLPCPSEYTGNCFRRTSTSLISDTNGKLLISNKLPKAGQIQSVQLAKVGQIQSLAKVDQITSVQSPMEANHIQSVQNFVQSTSSTIIKTEAHSNPPSDCESDVEVLTEKPLLPESSKALYEKTYTNFKNWCADKKVTTINETVLLEYFSTELVNFKSSTAWSHYSMLRATLQIYDNIFISDYANLKALLKKKKEGYLARKSEVFTKDQFIKFIKEAPDCDYLCIKVSLIVGVYGACRRDELVRMSLNDIEYIDNGITITVSETKGKVIRQFQIEQNDQLDVNLVDVVKRYIALRPDETPHTRFFVGYRNGKCTRQPVGVNTIAKYPERIAKFLNLPSPSEYTGNCFRRSSVPVVSDLNVKWSIVKKRKMVDHVSDSKEPTFNQSCSNITIKAEAISDFSDSSDSVDVVDSIDPLNSIEPIYSNNSIKTNDSWDDFR</sequence>
<comment type="caution">
    <text evidence="3">The sequence shown here is derived from an EMBL/GenBank/DDBJ whole genome shotgun (WGS) entry which is preliminary data.</text>
</comment>
<keyword evidence="1" id="KW-0238">DNA-binding</keyword>
<dbReference type="SUPFAM" id="SSF56349">
    <property type="entry name" value="DNA breaking-rejoining enzymes"/>
    <property type="match status" value="1"/>
</dbReference>
<accession>A0A9Q0S1Y4</accession>
<keyword evidence="4" id="KW-1185">Reference proteome</keyword>
<dbReference type="GO" id="GO:0015074">
    <property type="term" value="P:DNA integration"/>
    <property type="evidence" value="ECO:0007669"/>
    <property type="project" value="InterPro"/>
</dbReference>
<dbReference type="OrthoDB" id="6759321at2759"/>
<dbReference type="GO" id="GO:0003677">
    <property type="term" value="F:DNA binding"/>
    <property type="evidence" value="ECO:0007669"/>
    <property type="project" value="UniProtKB-KW"/>
</dbReference>
<dbReference type="InterPro" id="IPR050090">
    <property type="entry name" value="Tyrosine_recombinase_XerCD"/>
</dbReference>
<keyword evidence="2" id="KW-0233">DNA recombination</keyword>
<dbReference type="EMBL" id="WJQU01000002">
    <property type="protein sequence ID" value="KAJ6641549.1"/>
    <property type="molecule type" value="Genomic_DNA"/>
</dbReference>
<name>A0A9Q0S1Y4_9DIPT</name>
<dbReference type="GO" id="GO:0006310">
    <property type="term" value="P:DNA recombination"/>
    <property type="evidence" value="ECO:0007669"/>
    <property type="project" value="UniProtKB-KW"/>
</dbReference>
<evidence type="ECO:0000313" key="4">
    <source>
        <dbReference type="Proteomes" id="UP001151699"/>
    </source>
</evidence>
<dbReference type="PANTHER" id="PTHR30349:SF41">
    <property type="entry name" value="INTEGRASE_RECOMBINASE PROTEIN MJ0367-RELATED"/>
    <property type="match status" value="1"/>
</dbReference>
<evidence type="ECO:0000256" key="1">
    <source>
        <dbReference type="ARBA" id="ARBA00023125"/>
    </source>
</evidence>
<proteinExistence type="predicted"/>
<evidence type="ECO:0000313" key="3">
    <source>
        <dbReference type="EMBL" id="KAJ6641549.1"/>
    </source>
</evidence>
<dbReference type="Gene3D" id="1.10.443.10">
    <property type="entry name" value="Intergrase catalytic core"/>
    <property type="match status" value="1"/>
</dbReference>